<organism evidence="1 2">
    <name type="scientific">Faecalibacterium wellingii</name>
    <dbReference type="NCBI Taxonomy" id="2929491"/>
    <lineage>
        <taxon>Bacteria</taxon>
        <taxon>Bacillati</taxon>
        <taxon>Bacillota</taxon>
        <taxon>Clostridia</taxon>
        <taxon>Eubacteriales</taxon>
        <taxon>Oscillospiraceae</taxon>
        <taxon>Faecalibacterium</taxon>
    </lineage>
</organism>
<dbReference type="EMBL" id="JAWHPR010000003">
    <property type="protein sequence ID" value="MDU8688241.1"/>
    <property type="molecule type" value="Genomic_DNA"/>
</dbReference>
<dbReference type="RefSeq" id="WP_249238643.1">
    <property type="nucleotide sequence ID" value="NZ_CP094473.1"/>
</dbReference>
<name>A0ABU3TY54_9FIRM</name>
<sequence>MASGSMSDYFTPEVIKELQETLLKHPIDHSYDEECEAYDNDVPPEQLASRCAYDALKGIGKLPPGIE</sequence>
<dbReference type="Proteomes" id="UP001263246">
    <property type="component" value="Unassembled WGS sequence"/>
</dbReference>
<proteinExistence type="predicted"/>
<gene>
    <name evidence="1" type="ORF">RX402_05680</name>
</gene>
<comment type="caution">
    <text evidence="1">The sequence shown here is derived from an EMBL/GenBank/DDBJ whole genome shotgun (WGS) entry which is preliminary data.</text>
</comment>
<keyword evidence="2" id="KW-1185">Reference proteome</keyword>
<evidence type="ECO:0000313" key="2">
    <source>
        <dbReference type="Proteomes" id="UP001263246"/>
    </source>
</evidence>
<evidence type="ECO:0000313" key="1">
    <source>
        <dbReference type="EMBL" id="MDU8688241.1"/>
    </source>
</evidence>
<reference evidence="1 2" key="1">
    <citation type="submission" date="2023-10" db="EMBL/GenBank/DDBJ databases">
        <title>Host Genetic Regulation of Human Gut Microbial Structural Variation.</title>
        <authorList>
            <person name="Harmsen H.J.M."/>
        </authorList>
    </citation>
    <scope>NUCLEOTIDE SEQUENCE [LARGE SCALE GENOMIC DNA]</scope>
    <source>
        <strain evidence="1 2">HTF-F</strain>
    </source>
</reference>
<protein>
    <submittedName>
        <fullName evidence="1">Uncharacterized protein</fullName>
    </submittedName>
</protein>
<accession>A0ABU3TY54</accession>